<accession>A0A369XF59</accession>
<sequence>MKARSRAVARQDSIWWICGEIFVGPFYHSLRSGGADSYEAIVGLALLESTRVLVVWSQNALRSDYLRAEFPVATERNKKIAAYTVPGAPALTFDGTPVLRDHPSLRSFLLVW</sequence>
<evidence type="ECO:0008006" key="3">
    <source>
        <dbReference type="Google" id="ProtNLM"/>
    </source>
</evidence>
<name>A0A369XF59_9PROT</name>
<evidence type="ECO:0000313" key="2">
    <source>
        <dbReference type="Proteomes" id="UP000253831"/>
    </source>
</evidence>
<reference evidence="1 2" key="1">
    <citation type="submission" date="2018-05" db="EMBL/GenBank/DDBJ databases">
        <title>Integrated omic analyses show evidence that a Ca. Accumulibacter phosphatis strain performs denitrification under micro-aerobic conditions.</title>
        <authorList>
            <person name="Camejo P.Y."/>
            <person name="Katherine M.D."/>
            <person name="Daniel N.R."/>
        </authorList>
    </citation>
    <scope>NUCLEOTIDE SEQUENCE [LARGE SCALE GENOMIC DNA]</scope>
    <source>
        <strain evidence="1">UW-LDO-IC</strain>
    </source>
</reference>
<dbReference type="Proteomes" id="UP000253831">
    <property type="component" value="Unassembled WGS sequence"/>
</dbReference>
<organism evidence="1 2">
    <name type="scientific">Candidatus Accumulibacter meliphilus</name>
    <dbReference type="NCBI Taxonomy" id="2211374"/>
    <lineage>
        <taxon>Bacteria</taxon>
        <taxon>Pseudomonadati</taxon>
        <taxon>Pseudomonadota</taxon>
        <taxon>Betaproteobacteria</taxon>
        <taxon>Candidatus Accumulibacter</taxon>
    </lineage>
</organism>
<dbReference type="AlphaFoldDB" id="A0A369XF59"/>
<gene>
    <name evidence="1" type="ORF">DVS81_20430</name>
</gene>
<dbReference type="EMBL" id="QPGA01000100">
    <property type="protein sequence ID" value="RDE48741.1"/>
    <property type="molecule type" value="Genomic_DNA"/>
</dbReference>
<proteinExistence type="predicted"/>
<evidence type="ECO:0000313" key="1">
    <source>
        <dbReference type="EMBL" id="RDE48741.1"/>
    </source>
</evidence>
<comment type="caution">
    <text evidence="1">The sequence shown here is derived from an EMBL/GenBank/DDBJ whole genome shotgun (WGS) entry which is preliminary data.</text>
</comment>
<protein>
    <recommendedName>
        <fullName evidence="3">TIR domain-containing protein</fullName>
    </recommendedName>
</protein>